<gene>
    <name evidence="1" type="ORF">D9619_009294</name>
</gene>
<evidence type="ECO:0000313" key="1">
    <source>
        <dbReference type="EMBL" id="KAF5329468.1"/>
    </source>
</evidence>
<evidence type="ECO:0000313" key="2">
    <source>
        <dbReference type="Proteomes" id="UP000567179"/>
    </source>
</evidence>
<name>A0A8H5BVU6_9AGAR</name>
<dbReference type="Proteomes" id="UP000567179">
    <property type="component" value="Unassembled WGS sequence"/>
</dbReference>
<dbReference type="EMBL" id="JAACJJ010000002">
    <property type="protein sequence ID" value="KAF5329468.1"/>
    <property type="molecule type" value="Genomic_DNA"/>
</dbReference>
<dbReference type="OrthoDB" id="3052647at2759"/>
<proteinExistence type="predicted"/>
<accession>A0A8H5BVU6</accession>
<sequence length="390" mass="41103">MVSAPRFFHPHTRLSANKMSRWIVADDFDTEITYSGDWLGVRGLFNSSKAGVSVQNAISKSGHKLTSNGTLLFPFSGTDIAVFGVSSALSNSTAGGKATIQCFVDGKSIGGLNTFGVFPWTSYCNSTGLSDGQHQLTATITADSANPFWLDFIRYAPASSTTIAGKLLMIDSTDPAVEYTTSATWKPQSTANVTSTSATPALKLTFTGASLTWFSLSTDALSQATGETVIKDQYPFTSVNAQLDGQTTGIEFPALQGTDFSYNKILFEVDGPLSPGEHTFSLDYSPTSQSPEALTLDFFLIQVGAIDSTSSSALPLPAQSTVFVSATTPGPIGDVASVITSQGPTGVSFSQVPQPTIITKPANQGIRNDFSGNAVAFAMLAIALIRLMGW</sequence>
<comment type="caution">
    <text evidence="1">The sequence shown here is derived from an EMBL/GenBank/DDBJ whole genome shotgun (WGS) entry which is preliminary data.</text>
</comment>
<organism evidence="1 2">
    <name type="scientific">Psilocybe cf. subviscida</name>
    <dbReference type="NCBI Taxonomy" id="2480587"/>
    <lineage>
        <taxon>Eukaryota</taxon>
        <taxon>Fungi</taxon>
        <taxon>Dikarya</taxon>
        <taxon>Basidiomycota</taxon>
        <taxon>Agaricomycotina</taxon>
        <taxon>Agaricomycetes</taxon>
        <taxon>Agaricomycetidae</taxon>
        <taxon>Agaricales</taxon>
        <taxon>Agaricineae</taxon>
        <taxon>Strophariaceae</taxon>
        <taxon>Psilocybe</taxon>
    </lineage>
</organism>
<protein>
    <submittedName>
        <fullName evidence="1">Uncharacterized protein</fullName>
    </submittedName>
</protein>
<reference evidence="1 2" key="1">
    <citation type="journal article" date="2020" name="ISME J.">
        <title>Uncovering the hidden diversity of litter-decomposition mechanisms in mushroom-forming fungi.</title>
        <authorList>
            <person name="Floudas D."/>
            <person name="Bentzer J."/>
            <person name="Ahren D."/>
            <person name="Johansson T."/>
            <person name="Persson P."/>
            <person name="Tunlid A."/>
        </authorList>
    </citation>
    <scope>NUCLEOTIDE SEQUENCE [LARGE SCALE GENOMIC DNA]</scope>
    <source>
        <strain evidence="1 2">CBS 101986</strain>
    </source>
</reference>
<keyword evidence="2" id="KW-1185">Reference proteome</keyword>
<dbReference type="AlphaFoldDB" id="A0A8H5BVU6"/>